<proteinExistence type="predicted"/>
<evidence type="ECO:0000256" key="1">
    <source>
        <dbReference type="SAM" id="MobiDB-lite"/>
    </source>
</evidence>
<evidence type="ECO:0000313" key="3">
    <source>
        <dbReference type="EMBL" id="WVZ88277.1"/>
    </source>
</evidence>
<evidence type="ECO:0000313" key="4">
    <source>
        <dbReference type="Proteomes" id="UP001341281"/>
    </source>
</evidence>
<sequence>MACTAIQQQRLRRPTPSGGGGRLFFPAVPVLLLLVLLLAVSARPASCSRPLPLDGSNSGGIGAKAAADNVVILLPLPTWTAAAGAAAPAAPPPTTTTFVRPTGDKEDQGHRLAGRHQWLLSRKPRGKPPPSAPSKRTN</sequence>
<organism evidence="3 4">
    <name type="scientific">Paspalum notatum var. saurae</name>
    <dbReference type="NCBI Taxonomy" id="547442"/>
    <lineage>
        <taxon>Eukaryota</taxon>
        <taxon>Viridiplantae</taxon>
        <taxon>Streptophyta</taxon>
        <taxon>Embryophyta</taxon>
        <taxon>Tracheophyta</taxon>
        <taxon>Spermatophyta</taxon>
        <taxon>Magnoliopsida</taxon>
        <taxon>Liliopsida</taxon>
        <taxon>Poales</taxon>
        <taxon>Poaceae</taxon>
        <taxon>PACMAD clade</taxon>
        <taxon>Panicoideae</taxon>
        <taxon>Andropogonodae</taxon>
        <taxon>Paspaleae</taxon>
        <taxon>Paspalinae</taxon>
        <taxon>Paspalum</taxon>
    </lineage>
</organism>
<feature type="transmembrane region" description="Helical" evidence="2">
    <location>
        <begin position="23"/>
        <end position="42"/>
    </location>
</feature>
<accession>A0AAQ3UE72</accession>
<gene>
    <name evidence="3" type="ORF">U9M48_034814</name>
</gene>
<dbReference type="EMBL" id="CP144752">
    <property type="protein sequence ID" value="WVZ88277.1"/>
    <property type="molecule type" value="Genomic_DNA"/>
</dbReference>
<keyword evidence="4" id="KW-1185">Reference proteome</keyword>
<name>A0AAQ3UE72_PASNO</name>
<feature type="region of interest" description="Disordered" evidence="1">
    <location>
        <begin position="83"/>
        <end position="138"/>
    </location>
</feature>
<evidence type="ECO:0000256" key="2">
    <source>
        <dbReference type="SAM" id="Phobius"/>
    </source>
</evidence>
<keyword evidence="2" id="KW-1133">Transmembrane helix</keyword>
<keyword evidence="2" id="KW-0472">Membrane</keyword>
<dbReference type="AlphaFoldDB" id="A0AAQ3UE72"/>
<reference evidence="3 4" key="1">
    <citation type="submission" date="2024-02" db="EMBL/GenBank/DDBJ databases">
        <title>High-quality chromosome-scale genome assembly of Pensacola bahiagrass (Paspalum notatum Flugge var. saurae).</title>
        <authorList>
            <person name="Vega J.M."/>
            <person name="Podio M."/>
            <person name="Orjuela J."/>
            <person name="Siena L.A."/>
            <person name="Pessino S.C."/>
            <person name="Combes M.C."/>
            <person name="Mariac C."/>
            <person name="Albertini E."/>
            <person name="Pupilli F."/>
            <person name="Ortiz J.P.A."/>
            <person name="Leblanc O."/>
        </authorList>
    </citation>
    <scope>NUCLEOTIDE SEQUENCE [LARGE SCALE GENOMIC DNA]</scope>
    <source>
        <strain evidence="3">R1</strain>
        <tissue evidence="3">Leaf</tissue>
    </source>
</reference>
<dbReference type="Proteomes" id="UP001341281">
    <property type="component" value="Chromosome 08"/>
</dbReference>
<keyword evidence="2" id="KW-0812">Transmembrane</keyword>
<protein>
    <submittedName>
        <fullName evidence="3">Uncharacterized protein</fullName>
    </submittedName>
</protein>